<evidence type="ECO:0000313" key="3">
    <source>
        <dbReference type="Proteomes" id="UP000265520"/>
    </source>
</evidence>
<sequence>METELHLFLYCEIAMLVWMEIFSWLQVSFGQPHNLFSIFNCLMGKGNRKVAKGMIMICSSVVWNIWRCRNSVLFENGRGAVAELVEAVKVSSWKWWLSDSSASHCLFYEWPAEPRLCLLRLSWTAADLCLER</sequence>
<reference evidence="2 3" key="1">
    <citation type="journal article" date="2018" name="Front. Plant Sci.">
        <title>Red Clover (Trifolium pratense) and Zigzag Clover (T. medium) - A Picture of Genomic Similarities and Differences.</title>
        <authorList>
            <person name="Dluhosova J."/>
            <person name="Istvanek J."/>
            <person name="Nedelnik J."/>
            <person name="Repkova J."/>
        </authorList>
    </citation>
    <scope>NUCLEOTIDE SEQUENCE [LARGE SCALE GENOMIC DNA]</scope>
    <source>
        <strain evidence="3">cv. 10/8</strain>
        <tissue evidence="2">Leaf</tissue>
    </source>
</reference>
<proteinExistence type="predicted"/>
<comment type="caution">
    <text evidence="2">The sequence shown here is derived from an EMBL/GenBank/DDBJ whole genome shotgun (WGS) entry which is preliminary data.</text>
</comment>
<keyword evidence="3" id="KW-1185">Reference proteome</keyword>
<dbReference type="Proteomes" id="UP000265520">
    <property type="component" value="Unassembled WGS sequence"/>
</dbReference>
<accession>A0A392NE42</accession>
<evidence type="ECO:0000256" key="1">
    <source>
        <dbReference type="SAM" id="Phobius"/>
    </source>
</evidence>
<dbReference type="AlphaFoldDB" id="A0A392NE42"/>
<keyword evidence="1" id="KW-0812">Transmembrane</keyword>
<keyword evidence="1" id="KW-1133">Transmembrane helix</keyword>
<organism evidence="2 3">
    <name type="scientific">Trifolium medium</name>
    <dbReference type="NCBI Taxonomy" id="97028"/>
    <lineage>
        <taxon>Eukaryota</taxon>
        <taxon>Viridiplantae</taxon>
        <taxon>Streptophyta</taxon>
        <taxon>Embryophyta</taxon>
        <taxon>Tracheophyta</taxon>
        <taxon>Spermatophyta</taxon>
        <taxon>Magnoliopsida</taxon>
        <taxon>eudicotyledons</taxon>
        <taxon>Gunneridae</taxon>
        <taxon>Pentapetalae</taxon>
        <taxon>rosids</taxon>
        <taxon>fabids</taxon>
        <taxon>Fabales</taxon>
        <taxon>Fabaceae</taxon>
        <taxon>Papilionoideae</taxon>
        <taxon>50 kb inversion clade</taxon>
        <taxon>NPAAA clade</taxon>
        <taxon>Hologalegina</taxon>
        <taxon>IRL clade</taxon>
        <taxon>Trifolieae</taxon>
        <taxon>Trifolium</taxon>
    </lineage>
</organism>
<keyword evidence="1" id="KW-0472">Membrane</keyword>
<protein>
    <submittedName>
        <fullName evidence="2">Uncharacterized protein</fullName>
    </submittedName>
</protein>
<feature type="transmembrane region" description="Helical" evidence="1">
    <location>
        <begin position="6"/>
        <end position="29"/>
    </location>
</feature>
<evidence type="ECO:0000313" key="2">
    <source>
        <dbReference type="EMBL" id="MCH97593.1"/>
    </source>
</evidence>
<name>A0A392NE42_9FABA</name>
<dbReference type="EMBL" id="LXQA010035375">
    <property type="protein sequence ID" value="MCH97593.1"/>
    <property type="molecule type" value="Genomic_DNA"/>
</dbReference>